<gene>
    <name evidence="2" type="ORF">N7530_001811</name>
</gene>
<protein>
    <submittedName>
        <fullName evidence="2">Uncharacterized protein</fullName>
    </submittedName>
</protein>
<evidence type="ECO:0000256" key="1">
    <source>
        <dbReference type="SAM" id="MobiDB-lite"/>
    </source>
</evidence>
<dbReference type="Proteomes" id="UP001147760">
    <property type="component" value="Unassembled WGS sequence"/>
</dbReference>
<dbReference type="AlphaFoldDB" id="A0A9W9XBI6"/>
<reference evidence="2" key="1">
    <citation type="submission" date="2022-12" db="EMBL/GenBank/DDBJ databases">
        <authorList>
            <person name="Petersen C."/>
        </authorList>
    </citation>
    <scope>NUCLEOTIDE SEQUENCE</scope>
    <source>
        <strain evidence="2">IBT 17660</strain>
    </source>
</reference>
<reference evidence="2" key="2">
    <citation type="journal article" date="2023" name="IMA Fungus">
        <title>Comparative genomic study of the Penicillium genus elucidates a diverse pangenome and 15 lateral gene transfer events.</title>
        <authorList>
            <person name="Petersen C."/>
            <person name="Sorensen T."/>
            <person name="Nielsen M.R."/>
            <person name="Sondergaard T.E."/>
            <person name="Sorensen J.L."/>
            <person name="Fitzpatrick D.A."/>
            <person name="Frisvad J.C."/>
            <person name="Nielsen K.L."/>
        </authorList>
    </citation>
    <scope>NUCLEOTIDE SEQUENCE</scope>
    <source>
        <strain evidence="2">IBT 17660</strain>
    </source>
</reference>
<name>A0A9W9XBI6_9EURO</name>
<sequence length="916" mass="104232">MSLASQHEVPSRQPYYREESEGQRRNLRRYCPVCCQFVPAGHTCHPTIVENFPAVAVASRNQVPPKVLRNISQDRLPVFQVVFPNLRTVMNQLLNFILSDRRLEIDFDRAPYKSIVKALRGQNNFIDLAYEAILPEIKGLQGKLITTQELHKIRLMQSSILTIWDDPYAGYLDFVTHVHDLDYLRPYVGQAGIPRERLSQHHTAIRNGSERTLHYWIIKIGHGLRVANFIRLWTMTFPANIDNLVQLVFENFLEMTFCRAFQSLPSSILEDIFGPCPENNGHYSGMGLNVMPPLLQGKKIAPMLRSQCVKPIAQSPDPEICEWPSIRVSRVEENFQRALPTRSHMGKKECHEALHKAIQQNSHLEQSLPLSMEVDDWAQPEEEIVEIETWFQTITTRLQVMDGAAEDSYIRPVGSCKAAIGVIIDNTPFHEYSSGSATVNLPWGMQESGFNQSNSLIWSYNLQSYVQIPKSFQAAPPRLADIRVLREATQALIRGSHLRIVIICGDRAEQVAIPDDAESKRVEITLQGRKYNVWVEIQQSRIRRLFIRSRQPLSRLCATQGRQAFDLTNVFRFSSIMMDIKIFGGFYESALSVSLIVRKWTDERDNGLPRAKPADLEPILKVWLANRSFQSHEDLDRLTKAAGGSLRYGLLVLSLIQPKEKHSTRVRKIHPSIQRRRGAIPRQVIDDVKSLWTELAGQSGVPSEEADDVGEDDIEKAAEEFAISKEPEYVASGAIQNPEISDQDGLDRPAPCFDNRLVWLLGTKYKGAKSGENNVRMYVRHMSVIIPCKISEIQNRDVWIKAELSPIGERHPNVFATTARESDPASRLAIRCSFRHSNSGQTKVVYARTLTRSMLCKANTLVDELNGDDFVEICQRPRRFMYVDRRCTRQIGAHPKLRPFIGGAYTDDNGEVLFCS</sequence>
<feature type="region of interest" description="Disordered" evidence="1">
    <location>
        <begin position="1"/>
        <end position="20"/>
    </location>
</feature>
<evidence type="ECO:0000313" key="2">
    <source>
        <dbReference type="EMBL" id="KAJ5487511.1"/>
    </source>
</evidence>
<keyword evidence="3" id="KW-1185">Reference proteome</keyword>
<organism evidence="2 3">
    <name type="scientific">Penicillium desertorum</name>
    <dbReference type="NCBI Taxonomy" id="1303715"/>
    <lineage>
        <taxon>Eukaryota</taxon>
        <taxon>Fungi</taxon>
        <taxon>Dikarya</taxon>
        <taxon>Ascomycota</taxon>
        <taxon>Pezizomycotina</taxon>
        <taxon>Eurotiomycetes</taxon>
        <taxon>Eurotiomycetidae</taxon>
        <taxon>Eurotiales</taxon>
        <taxon>Aspergillaceae</taxon>
        <taxon>Penicillium</taxon>
    </lineage>
</organism>
<accession>A0A9W9XBI6</accession>
<dbReference type="OrthoDB" id="4369670at2759"/>
<proteinExistence type="predicted"/>
<comment type="caution">
    <text evidence="2">The sequence shown here is derived from an EMBL/GenBank/DDBJ whole genome shotgun (WGS) entry which is preliminary data.</text>
</comment>
<dbReference type="EMBL" id="JAPWDO010000001">
    <property type="protein sequence ID" value="KAJ5487511.1"/>
    <property type="molecule type" value="Genomic_DNA"/>
</dbReference>
<evidence type="ECO:0000313" key="3">
    <source>
        <dbReference type="Proteomes" id="UP001147760"/>
    </source>
</evidence>